<dbReference type="EMBL" id="CP053697">
    <property type="protein sequence ID" value="QKE61894.1"/>
    <property type="molecule type" value="Genomic_DNA"/>
</dbReference>
<dbReference type="RefSeq" id="WP_173203119.1">
    <property type="nucleotide sequence ID" value="NZ_CP053697.2"/>
</dbReference>
<organism evidence="2 3">
    <name type="scientific">Aquipseudomonas campi</name>
    <dbReference type="NCBI Taxonomy" id="2731681"/>
    <lineage>
        <taxon>Bacteria</taxon>
        <taxon>Pseudomonadati</taxon>
        <taxon>Pseudomonadota</taxon>
        <taxon>Gammaproteobacteria</taxon>
        <taxon>Pseudomonadales</taxon>
        <taxon>Pseudomonadaceae</taxon>
        <taxon>Aquipseudomonas</taxon>
    </lineage>
</organism>
<evidence type="ECO:0000313" key="2">
    <source>
        <dbReference type="EMBL" id="QKE61894.1"/>
    </source>
</evidence>
<accession>A0A6M8F0R7</accession>
<dbReference type="Proteomes" id="UP000501379">
    <property type="component" value="Chromosome"/>
</dbReference>
<name>A0A6M8F0R7_9GAMM</name>
<dbReference type="AlphaFoldDB" id="A0A6M8F0R7"/>
<keyword evidence="1" id="KW-1133">Transmembrane helix</keyword>
<keyword evidence="1" id="KW-0812">Transmembrane</keyword>
<feature type="transmembrane region" description="Helical" evidence="1">
    <location>
        <begin position="12"/>
        <end position="31"/>
    </location>
</feature>
<evidence type="ECO:0000313" key="3">
    <source>
        <dbReference type="Proteomes" id="UP000501379"/>
    </source>
</evidence>
<keyword evidence="3" id="KW-1185">Reference proteome</keyword>
<gene>
    <name evidence="2" type="ORF">HNE05_00430</name>
</gene>
<keyword evidence="1" id="KW-0472">Membrane</keyword>
<dbReference type="KEGG" id="pcam:HNE05_00430"/>
<evidence type="ECO:0000256" key="1">
    <source>
        <dbReference type="SAM" id="Phobius"/>
    </source>
</evidence>
<sequence>MNPLSRSFRDWLYAFALVGMLLRVSMPLWAMPLMSADGFMLLCTSQGVQWQLSEQGDDSSASQQLPCMQCGAHLASLQSFPFSPPPPEVAPSPQRPRFAELLALSPPFLVAPPGRAPPAFS</sequence>
<reference evidence="2" key="1">
    <citation type="submission" date="2020-07" db="EMBL/GenBank/DDBJ databases">
        <title>Nitrate ammonifying Pseudomonas campi sp. nov. isolated from German agricultural grassland.</title>
        <authorList>
            <person name="Timsy T."/>
            <person name="Ulrich A."/>
            <person name="Spanner T."/>
            <person name="Foesel B."/>
            <person name="Kolb S."/>
            <person name="Horn M.A."/>
            <person name="Behrendt U."/>
        </authorList>
    </citation>
    <scope>NUCLEOTIDE SEQUENCE</scope>
    <source>
        <strain evidence="2">S1-A32-2</strain>
    </source>
</reference>
<evidence type="ECO:0008006" key="4">
    <source>
        <dbReference type="Google" id="ProtNLM"/>
    </source>
</evidence>
<protein>
    <recommendedName>
        <fullName evidence="4">DUF2946 domain-containing protein</fullName>
    </recommendedName>
</protein>
<proteinExistence type="predicted"/>